<feature type="repeat" description="ANK" evidence="3">
    <location>
        <begin position="1"/>
        <end position="32"/>
    </location>
</feature>
<dbReference type="PANTHER" id="PTHR24166">
    <property type="entry name" value="ROLLING PEBBLES, ISOFORM B"/>
    <property type="match status" value="1"/>
</dbReference>
<keyword evidence="2 3" id="KW-0040">ANK repeat</keyword>
<organism evidence="4 5">
    <name type="scientific">Botryobasidium botryosum (strain FD-172 SS1)</name>
    <dbReference type="NCBI Taxonomy" id="930990"/>
    <lineage>
        <taxon>Eukaryota</taxon>
        <taxon>Fungi</taxon>
        <taxon>Dikarya</taxon>
        <taxon>Basidiomycota</taxon>
        <taxon>Agaricomycotina</taxon>
        <taxon>Agaricomycetes</taxon>
        <taxon>Cantharellales</taxon>
        <taxon>Botryobasidiaceae</taxon>
        <taxon>Botryobasidium</taxon>
    </lineage>
</organism>
<evidence type="ECO:0000256" key="1">
    <source>
        <dbReference type="ARBA" id="ARBA00022737"/>
    </source>
</evidence>
<sequence length="175" mass="18150">GRTILHGARSSIGSDEASLLLNAGASVNAVDRNGLTPLHLAVSCHGYVDLIPLLALLVSAGADVNATNANGSTPLHLAALHGNILASEYLIGAGADMARLDLGGGGLLHYAACSPYAFLPPFPSGSIWTNLDVNARDKKGRSPIHWAAMGMHNWANLEVMLEAGADTNARDHQGR</sequence>
<dbReference type="InterPro" id="IPR036770">
    <property type="entry name" value="Ankyrin_rpt-contain_sf"/>
</dbReference>
<dbReference type="PROSITE" id="PS50088">
    <property type="entry name" value="ANK_REPEAT"/>
    <property type="match status" value="4"/>
</dbReference>
<protein>
    <submittedName>
        <fullName evidence="4">Uncharacterized protein</fullName>
    </submittedName>
</protein>
<keyword evidence="5" id="KW-1185">Reference proteome</keyword>
<dbReference type="EMBL" id="KL198087">
    <property type="protein sequence ID" value="KDQ08695.1"/>
    <property type="molecule type" value="Genomic_DNA"/>
</dbReference>
<evidence type="ECO:0000313" key="5">
    <source>
        <dbReference type="Proteomes" id="UP000027195"/>
    </source>
</evidence>
<dbReference type="PRINTS" id="PR01415">
    <property type="entry name" value="ANKYRIN"/>
</dbReference>
<feature type="repeat" description="ANK" evidence="3">
    <location>
        <begin position="139"/>
        <end position="172"/>
    </location>
</feature>
<feature type="non-terminal residue" evidence="4">
    <location>
        <position position="1"/>
    </location>
</feature>
<dbReference type="InParanoid" id="A0A067M1V7"/>
<gene>
    <name evidence="4" type="ORF">BOTBODRAFT_84408</name>
</gene>
<evidence type="ECO:0000256" key="2">
    <source>
        <dbReference type="ARBA" id="ARBA00023043"/>
    </source>
</evidence>
<dbReference type="STRING" id="930990.A0A067M1V7"/>
<evidence type="ECO:0000256" key="3">
    <source>
        <dbReference type="PROSITE-ProRule" id="PRU00023"/>
    </source>
</evidence>
<feature type="non-terminal residue" evidence="4">
    <location>
        <position position="175"/>
    </location>
</feature>
<dbReference type="Pfam" id="PF13857">
    <property type="entry name" value="Ank_5"/>
    <property type="match status" value="1"/>
</dbReference>
<dbReference type="SUPFAM" id="SSF48403">
    <property type="entry name" value="Ankyrin repeat"/>
    <property type="match status" value="1"/>
</dbReference>
<dbReference type="Gene3D" id="1.25.40.20">
    <property type="entry name" value="Ankyrin repeat-containing domain"/>
    <property type="match status" value="3"/>
</dbReference>
<dbReference type="PROSITE" id="PS50297">
    <property type="entry name" value="ANK_REP_REGION"/>
    <property type="match status" value="3"/>
</dbReference>
<dbReference type="AlphaFoldDB" id="A0A067M1V7"/>
<keyword evidence="1" id="KW-0677">Repeat</keyword>
<dbReference type="SMART" id="SM00248">
    <property type="entry name" value="ANK"/>
    <property type="match status" value="4"/>
</dbReference>
<dbReference type="HOGENOM" id="CLU_000134_18_1_1"/>
<evidence type="ECO:0000313" key="4">
    <source>
        <dbReference type="EMBL" id="KDQ08695.1"/>
    </source>
</evidence>
<dbReference type="PANTHER" id="PTHR24166:SF48">
    <property type="entry name" value="PROTEIN VAPYRIN"/>
    <property type="match status" value="1"/>
</dbReference>
<dbReference type="Pfam" id="PF00023">
    <property type="entry name" value="Ank"/>
    <property type="match status" value="1"/>
</dbReference>
<dbReference type="OrthoDB" id="194358at2759"/>
<accession>A0A067M1V7</accession>
<dbReference type="InterPro" id="IPR002110">
    <property type="entry name" value="Ankyrin_rpt"/>
</dbReference>
<dbReference type="InterPro" id="IPR050889">
    <property type="entry name" value="Dendritic_Spine_Reg/Scaffold"/>
</dbReference>
<reference evidence="5" key="1">
    <citation type="journal article" date="2014" name="Proc. Natl. Acad. Sci. U.S.A.">
        <title>Extensive sampling of basidiomycete genomes demonstrates inadequacy of the white-rot/brown-rot paradigm for wood decay fungi.</title>
        <authorList>
            <person name="Riley R."/>
            <person name="Salamov A.A."/>
            <person name="Brown D.W."/>
            <person name="Nagy L.G."/>
            <person name="Floudas D."/>
            <person name="Held B.W."/>
            <person name="Levasseur A."/>
            <person name="Lombard V."/>
            <person name="Morin E."/>
            <person name="Otillar R."/>
            <person name="Lindquist E.A."/>
            <person name="Sun H."/>
            <person name="LaButti K.M."/>
            <person name="Schmutz J."/>
            <person name="Jabbour D."/>
            <person name="Luo H."/>
            <person name="Baker S.E."/>
            <person name="Pisabarro A.G."/>
            <person name="Walton J.D."/>
            <person name="Blanchette R.A."/>
            <person name="Henrissat B."/>
            <person name="Martin F."/>
            <person name="Cullen D."/>
            <person name="Hibbett D.S."/>
            <person name="Grigoriev I.V."/>
        </authorList>
    </citation>
    <scope>NUCLEOTIDE SEQUENCE [LARGE SCALE GENOMIC DNA]</scope>
    <source>
        <strain evidence="5">FD-172 SS1</strain>
    </source>
</reference>
<name>A0A067M1V7_BOTB1</name>
<dbReference type="Proteomes" id="UP000027195">
    <property type="component" value="Unassembled WGS sequence"/>
</dbReference>
<proteinExistence type="predicted"/>
<feature type="repeat" description="ANK" evidence="3">
    <location>
        <begin position="70"/>
        <end position="102"/>
    </location>
</feature>
<feature type="repeat" description="ANK" evidence="3">
    <location>
        <begin position="33"/>
        <end position="69"/>
    </location>
</feature>